<sequence length="267" mass="28524">MRSWRTPVGVLLTALMLFPVYWMVNVSLTPMSDMRKPPSMFPVNPTTEGYERVLREQLPYLGTSLLVAAGTVVLTLVLAAPAAYSLAKLRPAGRPTLGFVLLVAQMIPGIIMALGFYGIYVKLGITNTVWGLVLADSTIAVPFAVLILTSFMASVPDEVLQAAKIDGAGPWRSFVSIVLPASRNGLVTAALFSFLWAWSDFLFAATLDSGGALQPLTLGIYRYIGNNNQEWNSIMATAVVASVPATVLIVVAQRFVAAGVTSGAVKD</sequence>
<protein>
    <submittedName>
        <fullName evidence="9">ABC transporter permease</fullName>
    </submittedName>
</protein>
<name>A0A0F0GCG7_LENAE</name>
<feature type="domain" description="ABC transmembrane type-1" evidence="8">
    <location>
        <begin position="61"/>
        <end position="252"/>
    </location>
</feature>
<dbReference type="RefSeq" id="WP_045317655.1">
    <property type="nucleotide sequence ID" value="NZ_JYJG01000454.1"/>
</dbReference>
<comment type="subcellular location">
    <subcellularLocation>
        <location evidence="1 7">Cell membrane</location>
        <topology evidence="1 7">Multi-pass membrane protein</topology>
    </subcellularLocation>
</comment>
<dbReference type="InterPro" id="IPR050901">
    <property type="entry name" value="BP-dep_ABC_trans_perm"/>
</dbReference>
<dbReference type="EMBL" id="JYJG01000454">
    <property type="protein sequence ID" value="KJK34719.1"/>
    <property type="molecule type" value="Genomic_DNA"/>
</dbReference>
<keyword evidence="6 7" id="KW-0472">Membrane</keyword>
<evidence type="ECO:0000313" key="10">
    <source>
        <dbReference type="Proteomes" id="UP000033393"/>
    </source>
</evidence>
<evidence type="ECO:0000256" key="5">
    <source>
        <dbReference type="ARBA" id="ARBA00022989"/>
    </source>
</evidence>
<evidence type="ECO:0000256" key="6">
    <source>
        <dbReference type="ARBA" id="ARBA00023136"/>
    </source>
</evidence>
<proteinExistence type="inferred from homology"/>
<keyword evidence="2 7" id="KW-0813">Transport</keyword>
<evidence type="ECO:0000256" key="3">
    <source>
        <dbReference type="ARBA" id="ARBA00022475"/>
    </source>
</evidence>
<comment type="caution">
    <text evidence="9">The sequence shown here is derived from an EMBL/GenBank/DDBJ whole genome shotgun (WGS) entry which is preliminary data.</text>
</comment>
<dbReference type="PANTHER" id="PTHR32243:SF18">
    <property type="entry name" value="INNER MEMBRANE ABC TRANSPORTER PERMEASE PROTEIN YCJP"/>
    <property type="match status" value="1"/>
</dbReference>
<dbReference type="AlphaFoldDB" id="A0A0F0GCG7"/>
<dbReference type="Pfam" id="PF00528">
    <property type="entry name" value="BPD_transp_1"/>
    <property type="match status" value="1"/>
</dbReference>
<dbReference type="GO" id="GO:0055085">
    <property type="term" value="P:transmembrane transport"/>
    <property type="evidence" value="ECO:0007669"/>
    <property type="project" value="InterPro"/>
</dbReference>
<comment type="similarity">
    <text evidence="7">Belongs to the binding-protein-dependent transport system permease family.</text>
</comment>
<gene>
    <name evidence="9" type="ORF">UK23_43325</name>
</gene>
<dbReference type="PATRIC" id="fig|68170.10.peg.1878"/>
<evidence type="ECO:0000256" key="7">
    <source>
        <dbReference type="RuleBase" id="RU363032"/>
    </source>
</evidence>
<feature type="transmembrane region" description="Helical" evidence="7">
    <location>
        <begin position="231"/>
        <end position="252"/>
    </location>
</feature>
<dbReference type="Gene3D" id="1.10.3720.10">
    <property type="entry name" value="MetI-like"/>
    <property type="match status" value="1"/>
</dbReference>
<keyword evidence="5 7" id="KW-1133">Transmembrane helix</keyword>
<dbReference type="OrthoDB" id="3569827at2"/>
<dbReference type="eggNOG" id="COG0395">
    <property type="taxonomic scope" value="Bacteria"/>
</dbReference>
<dbReference type="STRING" id="68170.GCA_000974445_08713"/>
<evidence type="ECO:0000313" key="9">
    <source>
        <dbReference type="EMBL" id="KJK34719.1"/>
    </source>
</evidence>
<dbReference type="SUPFAM" id="SSF161098">
    <property type="entry name" value="MetI-like"/>
    <property type="match status" value="1"/>
</dbReference>
<evidence type="ECO:0000256" key="1">
    <source>
        <dbReference type="ARBA" id="ARBA00004651"/>
    </source>
</evidence>
<dbReference type="InterPro" id="IPR035906">
    <property type="entry name" value="MetI-like_sf"/>
</dbReference>
<keyword evidence="4 7" id="KW-0812">Transmembrane</keyword>
<feature type="transmembrane region" description="Helical" evidence="7">
    <location>
        <begin position="174"/>
        <end position="198"/>
    </location>
</feature>
<dbReference type="Proteomes" id="UP000033393">
    <property type="component" value="Unassembled WGS sequence"/>
</dbReference>
<feature type="transmembrane region" description="Helical" evidence="7">
    <location>
        <begin position="65"/>
        <end position="87"/>
    </location>
</feature>
<dbReference type="GO" id="GO:0005886">
    <property type="term" value="C:plasma membrane"/>
    <property type="evidence" value="ECO:0007669"/>
    <property type="project" value="UniProtKB-SubCell"/>
</dbReference>
<organism evidence="9 10">
    <name type="scientific">Lentzea aerocolonigenes</name>
    <name type="common">Lechevalieria aerocolonigenes</name>
    <name type="synonym">Saccharothrix aerocolonigenes</name>
    <dbReference type="NCBI Taxonomy" id="68170"/>
    <lineage>
        <taxon>Bacteria</taxon>
        <taxon>Bacillati</taxon>
        <taxon>Actinomycetota</taxon>
        <taxon>Actinomycetes</taxon>
        <taxon>Pseudonocardiales</taxon>
        <taxon>Pseudonocardiaceae</taxon>
        <taxon>Lentzea</taxon>
    </lineage>
</organism>
<keyword evidence="10" id="KW-1185">Reference proteome</keyword>
<evidence type="ECO:0000256" key="4">
    <source>
        <dbReference type="ARBA" id="ARBA00022692"/>
    </source>
</evidence>
<feature type="transmembrane region" description="Helical" evidence="7">
    <location>
        <begin position="7"/>
        <end position="24"/>
    </location>
</feature>
<dbReference type="CDD" id="cd06261">
    <property type="entry name" value="TM_PBP2"/>
    <property type="match status" value="1"/>
</dbReference>
<dbReference type="PROSITE" id="PS50928">
    <property type="entry name" value="ABC_TM1"/>
    <property type="match status" value="1"/>
</dbReference>
<dbReference type="PANTHER" id="PTHR32243">
    <property type="entry name" value="MALTOSE TRANSPORT SYSTEM PERMEASE-RELATED"/>
    <property type="match status" value="1"/>
</dbReference>
<reference evidence="9 10" key="1">
    <citation type="submission" date="2015-02" db="EMBL/GenBank/DDBJ databases">
        <authorList>
            <person name="Ju K.-S."/>
            <person name="Doroghazi J.R."/>
            <person name="Metcalf W."/>
        </authorList>
    </citation>
    <scope>NUCLEOTIDE SEQUENCE [LARGE SCALE GENOMIC DNA]</scope>
    <source>
        <strain evidence="9 10">NRRL B-16140</strain>
    </source>
</reference>
<feature type="transmembrane region" description="Helical" evidence="7">
    <location>
        <begin position="132"/>
        <end position="153"/>
    </location>
</feature>
<dbReference type="InterPro" id="IPR000515">
    <property type="entry name" value="MetI-like"/>
</dbReference>
<accession>A0A0F0GCG7</accession>
<keyword evidence="3" id="KW-1003">Cell membrane</keyword>
<evidence type="ECO:0000256" key="2">
    <source>
        <dbReference type="ARBA" id="ARBA00022448"/>
    </source>
</evidence>
<feature type="transmembrane region" description="Helical" evidence="7">
    <location>
        <begin position="99"/>
        <end position="120"/>
    </location>
</feature>
<evidence type="ECO:0000259" key="8">
    <source>
        <dbReference type="PROSITE" id="PS50928"/>
    </source>
</evidence>